<dbReference type="GO" id="GO:0004312">
    <property type="term" value="F:fatty acid synthase activity"/>
    <property type="evidence" value="ECO:0007669"/>
    <property type="project" value="TreeGrafter"/>
</dbReference>
<dbReference type="Proteomes" id="UP000244056">
    <property type="component" value="Chromosome"/>
</dbReference>
<dbReference type="SMART" id="SM00827">
    <property type="entry name" value="PKS_AT"/>
    <property type="match status" value="1"/>
</dbReference>
<keyword evidence="3" id="KW-0596">Phosphopantetheine</keyword>
<evidence type="ECO:0000256" key="10">
    <source>
        <dbReference type="ARBA" id="ARBA00023268"/>
    </source>
</evidence>
<dbReference type="InterPro" id="IPR001227">
    <property type="entry name" value="Ac_transferase_dom_sf"/>
</dbReference>
<dbReference type="SMART" id="SM00822">
    <property type="entry name" value="PKS_KR"/>
    <property type="match status" value="1"/>
</dbReference>
<dbReference type="InterPro" id="IPR009081">
    <property type="entry name" value="PP-bd_ACP"/>
</dbReference>
<dbReference type="SUPFAM" id="SSF52151">
    <property type="entry name" value="FabD/lysophospholipase-like"/>
    <property type="match status" value="1"/>
</dbReference>
<evidence type="ECO:0000256" key="8">
    <source>
        <dbReference type="ARBA" id="ARBA00023002"/>
    </source>
</evidence>
<proteinExistence type="predicted"/>
<evidence type="ECO:0000256" key="3">
    <source>
        <dbReference type="ARBA" id="ARBA00022450"/>
    </source>
</evidence>
<dbReference type="SUPFAM" id="SSF51735">
    <property type="entry name" value="NAD(P)-binding Rossmann-fold domains"/>
    <property type="match status" value="2"/>
</dbReference>
<dbReference type="Gene3D" id="3.30.70.3290">
    <property type="match status" value="1"/>
</dbReference>
<organism evidence="24 25">
    <name type="scientific">Nodularia spumigena UHCC 0039</name>
    <dbReference type="NCBI Taxonomy" id="1914872"/>
    <lineage>
        <taxon>Bacteria</taxon>
        <taxon>Bacillati</taxon>
        <taxon>Cyanobacteriota</taxon>
        <taxon>Cyanophyceae</taxon>
        <taxon>Nostocales</taxon>
        <taxon>Nodulariaceae</taxon>
        <taxon>Nodularia</taxon>
    </lineage>
</organism>
<dbReference type="PANTHER" id="PTHR43775:SF51">
    <property type="entry name" value="INACTIVE PHENOLPHTHIOCEROL SYNTHESIS POLYKETIDE SYNTHASE TYPE I PKS1-RELATED"/>
    <property type="match status" value="1"/>
</dbReference>
<dbReference type="Pfam" id="PF21394">
    <property type="entry name" value="Beta-ketacyl_N"/>
    <property type="match status" value="1"/>
</dbReference>
<evidence type="ECO:0000259" key="22">
    <source>
        <dbReference type="PROSITE" id="PS50075"/>
    </source>
</evidence>
<evidence type="ECO:0000256" key="16">
    <source>
        <dbReference type="ARBA" id="ARBA00066974"/>
    </source>
</evidence>
<dbReference type="GO" id="GO:0016491">
    <property type="term" value="F:oxidoreductase activity"/>
    <property type="evidence" value="ECO:0007669"/>
    <property type="project" value="UniProtKB-KW"/>
</dbReference>
<protein>
    <recommendedName>
        <fullName evidence="17">Phenolphthiocerol/phthiocerol polyketide synthase subunit E</fullName>
        <ecNumber evidence="16">2.3.1.292</ecNumber>
    </recommendedName>
    <alternativeName>
        <fullName evidence="19">(Phenol)carboxyphthiodiolenone synthase subunit E</fullName>
    </alternativeName>
    <alternativeName>
        <fullName evidence="20">Beta-ketoacyl-acyl-carrier-protein synthase I</fullName>
    </alternativeName>
    <alternativeName>
        <fullName evidence="18">Phthiocerol synthesis polyketide synthase type I PpsE</fullName>
    </alternativeName>
</protein>
<evidence type="ECO:0000256" key="11">
    <source>
        <dbReference type="ARBA" id="ARBA00050973"/>
    </source>
</evidence>
<dbReference type="EMBL" id="CP020114">
    <property type="protein sequence ID" value="AVZ29694.1"/>
    <property type="molecule type" value="Genomic_DNA"/>
</dbReference>
<keyword evidence="4" id="KW-0597">Phosphoprotein</keyword>
<dbReference type="InterPro" id="IPR014030">
    <property type="entry name" value="Ketoacyl_synth_N"/>
</dbReference>
<comment type="catalytic activity">
    <reaction evidence="12">
        <text>19-(4-hydroxyphenyl)nonadecanoyl-[(phenol)carboxyphthiodiolenone synthase] + 2 (S)-methylmalonyl-CoA + 3 malonyl-CoA + 5 NADPH + 10 H(+) = C37-(phenol)carboxyphthiodiolenone-[(phenol)carboxyphthiodiolenone synthase] + 5 CO2 + 5 NADP(+) + 5 CoA + 2 H2O</text>
        <dbReference type="Rhea" id="RHEA:57760"/>
        <dbReference type="Rhea" id="RHEA-COMP:14273"/>
        <dbReference type="Rhea" id="RHEA-COMP:14990"/>
        <dbReference type="ChEBI" id="CHEBI:15377"/>
        <dbReference type="ChEBI" id="CHEBI:15378"/>
        <dbReference type="ChEBI" id="CHEBI:16526"/>
        <dbReference type="ChEBI" id="CHEBI:57287"/>
        <dbReference type="ChEBI" id="CHEBI:57327"/>
        <dbReference type="ChEBI" id="CHEBI:57384"/>
        <dbReference type="ChEBI" id="CHEBI:57783"/>
        <dbReference type="ChEBI" id="CHEBI:58349"/>
        <dbReference type="ChEBI" id="CHEBI:133301"/>
        <dbReference type="ChEBI" id="CHEBI:142260"/>
        <dbReference type="EC" id="2.3.1.292"/>
    </reaction>
</comment>
<dbReference type="PANTHER" id="PTHR43775">
    <property type="entry name" value="FATTY ACID SYNTHASE"/>
    <property type="match status" value="1"/>
</dbReference>
<comment type="cofactor">
    <cofactor evidence="1">
        <name>NADP(+)</name>
        <dbReference type="ChEBI" id="CHEBI:58349"/>
    </cofactor>
</comment>
<feature type="coiled-coil region" evidence="21">
    <location>
        <begin position="686"/>
        <end position="713"/>
    </location>
</feature>
<dbReference type="Gene3D" id="3.30.70.250">
    <property type="entry name" value="Malonyl-CoA ACP transacylase, ACP-binding"/>
    <property type="match status" value="1"/>
</dbReference>
<keyword evidence="7" id="KW-0521">NADP</keyword>
<dbReference type="SUPFAM" id="SSF53901">
    <property type="entry name" value="Thiolase-like"/>
    <property type="match status" value="1"/>
</dbReference>
<dbReference type="InterPro" id="IPR016035">
    <property type="entry name" value="Acyl_Trfase/lysoPLipase"/>
</dbReference>
<keyword evidence="21" id="KW-0175">Coiled coil</keyword>
<dbReference type="Gene3D" id="1.10.1200.10">
    <property type="entry name" value="ACP-like"/>
    <property type="match status" value="1"/>
</dbReference>
<dbReference type="GO" id="GO:0034081">
    <property type="term" value="C:polyketide synthase complex"/>
    <property type="evidence" value="ECO:0007669"/>
    <property type="project" value="UniProtKB-ARBA"/>
</dbReference>
<evidence type="ECO:0000256" key="21">
    <source>
        <dbReference type="SAM" id="Coils"/>
    </source>
</evidence>
<evidence type="ECO:0000256" key="1">
    <source>
        <dbReference type="ARBA" id="ARBA00001937"/>
    </source>
</evidence>
<keyword evidence="5 24" id="KW-0808">Transferase</keyword>
<evidence type="ECO:0000256" key="13">
    <source>
        <dbReference type="ARBA" id="ARBA00052119"/>
    </source>
</evidence>
<evidence type="ECO:0000256" key="15">
    <source>
        <dbReference type="ARBA" id="ARBA00058455"/>
    </source>
</evidence>
<dbReference type="FunFam" id="3.40.47.10:FF:000042">
    <property type="entry name" value="Polyketide synthase Pks13"/>
    <property type="match status" value="1"/>
</dbReference>
<evidence type="ECO:0000256" key="12">
    <source>
        <dbReference type="ARBA" id="ARBA00051971"/>
    </source>
</evidence>
<dbReference type="GO" id="GO:0004315">
    <property type="term" value="F:3-oxoacyl-[acyl-carrier-protein] synthase activity"/>
    <property type="evidence" value="ECO:0007669"/>
    <property type="project" value="InterPro"/>
</dbReference>
<keyword evidence="10" id="KW-0511">Multifunctional enzyme</keyword>
<dbReference type="GO" id="GO:0031177">
    <property type="term" value="F:phosphopantetheine binding"/>
    <property type="evidence" value="ECO:0007669"/>
    <property type="project" value="InterPro"/>
</dbReference>
<keyword evidence="24" id="KW-0012">Acyltransferase</keyword>
<dbReference type="Gene3D" id="3.40.366.10">
    <property type="entry name" value="Malonyl-Coenzyme A Acyl Carrier Protein, domain 2"/>
    <property type="match status" value="1"/>
</dbReference>
<comment type="function">
    <text evidence="15">Part of the PpsABCDE complex involved in the biosynthesis of the lipid core common to phthiocerols and phenolphthiocerols by successive additions of malonyl-CoA or methylmalonyl-CoA extender units. PpsA can accept as substrate the activated forms of either icosanoyl (C20), docosanoyl (C22) or lignoceroyl (C24) groups from FadD26, or a (4-hydroxyphenyl)-C17 or (4-hydroxyphenyl)-C19 fatty acyl from FadD29. PpsA initiates the biosynthesis and extends its substrate using a malonyl-CoA extender unit. The PpsB and PpsC proteins add the second and third malonyl-CoA extender units. PpsD adds an (R)-methylmalonyl unit and PpsE adds a second (R)-methylmalonyl unit. The incorporation of the methylmalonyl units results in formation of two branched methyl groups in the elongated product.</text>
</comment>
<dbReference type="InterPro" id="IPR036736">
    <property type="entry name" value="ACP-like_sf"/>
</dbReference>
<evidence type="ECO:0000259" key="23">
    <source>
        <dbReference type="PROSITE" id="PS52004"/>
    </source>
</evidence>
<dbReference type="InterPro" id="IPR057326">
    <property type="entry name" value="KR_dom"/>
</dbReference>
<dbReference type="PROSITE" id="PS52004">
    <property type="entry name" value="KS3_2"/>
    <property type="match status" value="1"/>
</dbReference>
<accession>A0A2S0Q5M6</accession>
<comment type="catalytic activity">
    <reaction evidence="13">
        <text>docosanoyl-[(phenol)carboxyphthiodiolenone synthase] + 2 (S)-methylmalonyl-CoA + 3 malonyl-CoA + 5 NADPH + 10 H(+) = C34-carboxyphthiodiolenone-[(phenol)carboxyphthiodiolenone synthase] + 5 CO2 + 5 NADP(+) + 5 CoA + 2 H2O</text>
        <dbReference type="Rhea" id="RHEA:57752"/>
        <dbReference type="Rhea" id="RHEA-COMP:14987"/>
        <dbReference type="Rhea" id="RHEA-COMP:14988"/>
        <dbReference type="ChEBI" id="CHEBI:15377"/>
        <dbReference type="ChEBI" id="CHEBI:15378"/>
        <dbReference type="ChEBI" id="CHEBI:16526"/>
        <dbReference type="ChEBI" id="CHEBI:57287"/>
        <dbReference type="ChEBI" id="CHEBI:57327"/>
        <dbReference type="ChEBI" id="CHEBI:57384"/>
        <dbReference type="ChEBI" id="CHEBI:57783"/>
        <dbReference type="ChEBI" id="CHEBI:58349"/>
        <dbReference type="ChEBI" id="CHEBI:142237"/>
        <dbReference type="ChEBI" id="CHEBI:142238"/>
        <dbReference type="EC" id="2.3.1.292"/>
    </reaction>
</comment>
<evidence type="ECO:0000313" key="24">
    <source>
        <dbReference type="EMBL" id="AVZ29694.1"/>
    </source>
</evidence>
<comment type="cofactor">
    <cofactor evidence="2">
        <name>pantetheine 4'-phosphate</name>
        <dbReference type="ChEBI" id="CHEBI:47942"/>
    </cofactor>
</comment>
<dbReference type="EC" id="2.3.1.292" evidence="16"/>
<dbReference type="KEGG" id="nsp:BMF81_00504"/>
<dbReference type="PROSITE" id="PS50075">
    <property type="entry name" value="CARRIER"/>
    <property type="match status" value="1"/>
</dbReference>
<evidence type="ECO:0000256" key="17">
    <source>
        <dbReference type="ARBA" id="ARBA00073623"/>
    </source>
</evidence>
<evidence type="ECO:0000256" key="7">
    <source>
        <dbReference type="ARBA" id="ARBA00022857"/>
    </source>
</evidence>
<dbReference type="SUPFAM" id="SSF55048">
    <property type="entry name" value="Probable ACP-binding domain of malonyl-CoA ACP transacylase"/>
    <property type="match status" value="1"/>
</dbReference>
<dbReference type="PROSITE" id="PS00606">
    <property type="entry name" value="KS3_1"/>
    <property type="match status" value="1"/>
</dbReference>
<dbReference type="Pfam" id="PF22621">
    <property type="entry name" value="CurL-like_PKS_C"/>
    <property type="match status" value="1"/>
</dbReference>
<feature type="domain" description="Carrier" evidence="22">
    <location>
        <begin position="1400"/>
        <end position="1476"/>
    </location>
</feature>
<dbReference type="Gene3D" id="3.40.47.10">
    <property type="match status" value="1"/>
</dbReference>
<keyword evidence="9" id="KW-0443">Lipid metabolism</keyword>
<reference evidence="24 25" key="1">
    <citation type="submission" date="2017-03" db="EMBL/GenBank/DDBJ databases">
        <title>Comparative genomics of the toxic Baltic Sea cyanobacteria Nodularia spumigena UHCC 0039 and its response on varying salinity.</title>
        <authorList>
            <person name="Teikari J.E."/>
        </authorList>
    </citation>
    <scope>NUCLEOTIDE SEQUENCE [LARGE SCALE GENOMIC DNA]</scope>
    <source>
        <strain evidence="24 25">UHCC 0039</strain>
    </source>
</reference>
<dbReference type="GO" id="GO:0006633">
    <property type="term" value="P:fatty acid biosynthetic process"/>
    <property type="evidence" value="ECO:0007669"/>
    <property type="project" value="InterPro"/>
</dbReference>
<evidence type="ECO:0000313" key="25">
    <source>
        <dbReference type="Proteomes" id="UP000244056"/>
    </source>
</evidence>
<dbReference type="Pfam" id="PF00109">
    <property type="entry name" value="ketoacyl-synt"/>
    <property type="match status" value="1"/>
</dbReference>
<dbReference type="PROSITE" id="PS00012">
    <property type="entry name" value="PHOSPHOPANTETHEINE"/>
    <property type="match status" value="1"/>
</dbReference>
<evidence type="ECO:0000256" key="5">
    <source>
        <dbReference type="ARBA" id="ARBA00022679"/>
    </source>
</evidence>
<evidence type="ECO:0000256" key="6">
    <source>
        <dbReference type="ARBA" id="ARBA00022832"/>
    </source>
</evidence>
<dbReference type="InterPro" id="IPR013968">
    <property type="entry name" value="PKS_KR"/>
</dbReference>
<dbReference type="Pfam" id="PF08659">
    <property type="entry name" value="KR"/>
    <property type="match status" value="1"/>
</dbReference>
<evidence type="ECO:0000256" key="18">
    <source>
        <dbReference type="ARBA" id="ARBA00075053"/>
    </source>
</evidence>
<dbReference type="Gene3D" id="3.40.50.720">
    <property type="entry name" value="NAD(P)-binding Rossmann-like Domain"/>
    <property type="match status" value="1"/>
</dbReference>
<comment type="catalytic activity">
    <reaction evidence="11">
        <text>17-(4-hydroxyphenyl)heptadecanoyl-[(phenol)carboxyphthiodiolenone synthase] + 2 (S)-methylmalonyl-CoA + 3 malonyl-CoA + 5 NADPH + 10 H(+) = C35-(phenol)carboxyphthiodiolenone-[(phenol)carboxyphthiodiolenone synthase] + 5 CO2 + 5 NADP(+) + 5 CoA + 2 H2O</text>
        <dbReference type="Rhea" id="RHEA:57756"/>
        <dbReference type="Rhea" id="RHEA-COMP:14272"/>
        <dbReference type="Rhea" id="RHEA-COMP:14989"/>
        <dbReference type="ChEBI" id="CHEBI:15377"/>
        <dbReference type="ChEBI" id="CHEBI:15378"/>
        <dbReference type="ChEBI" id="CHEBI:16526"/>
        <dbReference type="ChEBI" id="CHEBI:57287"/>
        <dbReference type="ChEBI" id="CHEBI:57327"/>
        <dbReference type="ChEBI" id="CHEBI:57384"/>
        <dbReference type="ChEBI" id="CHEBI:57783"/>
        <dbReference type="ChEBI" id="CHEBI:58349"/>
        <dbReference type="ChEBI" id="CHEBI:133300"/>
        <dbReference type="ChEBI" id="CHEBI:142259"/>
        <dbReference type="EC" id="2.3.1.292"/>
    </reaction>
</comment>
<dbReference type="InterPro" id="IPR049490">
    <property type="entry name" value="C883_1060-like_KR_N"/>
</dbReference>
<evidence type="ECO:0000256" key="19">
    <source>
        <dbReference type="ARBA" id="ARBA00078169"/>
    </source>
</evidence>
<evidence type="ECO:0000256" key="9">
    <source>
        <dbReference type="ARBA" id="ARBA00023098"/>
    </source>
</evidence>
<sequence>MKNPTELEIAIIGMNAKFPGANNLEKYWQNLCNKVESISDLTDEQILKNGVNPELLKNPNYVKKQGIIDNIEYFDANFFGFNPREAEIIDPQQRLFLECAWSALEDAGYNSETYPGAIGIYAGAGMNSYLFNLVSNPEIQNQVSRYQLFLGNDKDFLTTRVSYKLNLRGPSLDIQTACSTSLVAVHVACQNLLSGECDIALAGGVSLAKTTGYLYQEGGIYSPDGHCRAFDTDAQGTIAGSGLGIVVLKRLQEAIDDGDYIHAVIKGSAINNDGGFKVSYTAPRIDTQAAVIRTAQAVAEVEPTDISYIETHGTGTALGDPIEIAALTQAFREGTKTNGFCAISSVKTNIGHLDASAGIASLIKTVLALKHKQIPPSLHFKQPNSQIDFSQTPFYVNTNLVDWETDKTPRCAGVSSFGIGGTNAHVILEEAPIQFKNQKSKVKSNYHLLCLSAKSEKALEQAIINLATHLQKHPQLNLADIAYTLHIGRQHFAYRRMVLCQTTEAAAQVLVRETKDIRATSEKLPSIAFMFPGQGSQYVNMAKELYDTETVFREQIDHCCELLKHDLQLDLRSQIYSQDSEQLKQTSIAQPALFVIEYALAQLWISWGIQPQAMIGHSIGEYVAATLAGVFSLSDALELVTLRGRLMQQCPTGGMLSVGMSADQLQPLLTDNLVIAAYNAPDLCVVSGAEAEIIQLEHNLNQQEISCRKLQTSHAFHSPLMAEIIHPFIAAFQRITLQSPQIPFISNVTGTWITPEQATNPHYWGNHLRQPVQFATGIKELLTEPDLILLEVGAGRTLSTLAKQQTNSNKILSSLPHPQDTQSDVEFLLQTLGELWLAGVSIDWAKFYTHEQRQRLSLPTYPFQRQRYWIDVKADEQKFIQSPLPSPQFYMSSWERSLPQTQVDIAEKRLSWLVFADNHGISTEIINTLQAAGQDVIIVNRGEEYDQPAYRTFTVNPQRPEDFSELWLDLELRELIPHQILYLWDLTDSQQQPISLLYLAQAIHSQSIEQAITLMLVTNDGQLVLGNENIHPMKATFWGMGKVISQEIPQLTCRCVDISLPSTVKTNKKQVAQQLITDCLNISHQNQIPDFLKKSGILTQQVAYRGNYRWNQIFKPLLIDDSTSKISLREGGTYVILGDLTTGLGKIFAEFLIKMSARLVVLSDVIPETLIQTLDHAGIDYFHLNVDITKQPELENAIALAEEKFGQLNGVFYSTPMSNEHSMAFLPQLTVKHWEYNYHTKVQGLSVLAEVLRDKPLDFCVLQSSLSSVLGGLGLAAYAGANAVIDMFAVEQNQNSKFPWISINWDACRSDDTPPQPSPYKGEGDNLGGWGDLATLALTPEEVWKATQHIIKLGLPESVVVTKADLYKRLEQWVTNTPIKTKKETDSTHTRSQPTNEYIEPRNEIETAIAQIWQELLGISPIGINDSFFDLGGHSLLAIQAISRLRDRFNIELSMRNLLYETPTIAGIAAFIATQNQNLEQMTALLTEIQTLTPEQVLQQLNNHS</sequence>
<dbReference type="Pfam" id="PF00698">
    <property type="entry name" value="Acyl_transf_1"/>
    <property type="match status" value="1"/>
</dbReference>
<evidence type="ECO:0000256" key="2">
    <source>
        <dbReference type="ARBA" id="ARBA00001957"/>
    </source>
</evidence>
<dbReference type="InterPro" id="IPR018201">
    <property type="entry name" value="Ketoacyl_synth_AS"/>
</dbReference>
<dbReference type="InterPro" id="IPR036291">
    <property type="entry name" value="NAD(P)-bd_dom_sf"/>
</dbReference>
<dbReference type="SUPFAM" id="SSF47336">
    <property type="entry name" value="ACP-like"/>
    <property type="match status" value="1"/>
</dbReference>
<dbReference type="InterPro" id="IPR016036">
    <property type="entry name" value="Malonyl_transacylase_ACP-bd"/>
</dbReference>
<evidence type="ECO:0000256" key="20">
    <source>
        <dbReference type="ARBA" id="ARBA00084020"/>
    </source>
</evidence>
<dbReference type="InterPro" id="IPR014031">
    <property type="entry name" value="Ketoacyl_synth_C"/>
</dbReference>
<gene>
    <name evidence="24" type="primary">ppsE_2</name>
    <name evidence="24" type="ORF">BMF81_00504</name>
</gene>
<evidence type="ECO:0000256" key="4">
    <source>
        <dbReference type="ARBA" id="ARBA00022553"/>
    </source>
</evidence>
<evidence type="ECO:0000256" key="14">
    <source>
        <dbReference type="ARBA" id="ARBA00052745"/>
    </source>
</evidence>
<dbReference type="InterPro" id="IPR020806">
    <property type="entry name" value="PKS_PP-bd"/>
</dbReference>
<dbReference type="FunFam" id="1.10.1200.10:FF:000005">
    <property type="entry name" value="Nonribosomal peptide synthetase 1"/>
    <property type="match status" value="1"/>
</dbReference>
<keyword evidence="8" id="KW-0560">Oxidoreductase</keyword>
<dbReference type="Pfam" id="PF00550">
    <property type="entry name" value="PP-binding"/>
    <property type="match status" value="1"/>
</dbReference>
<feature type="domain" description="Ketosynthase family 3 (KS3)" evidence="23">
    <location>
        <begin position="6"/>
        <end position="430"/>
    </location>
</feature>
<comment type="catalytic activity">
    <reaction evidence="14">
        <text>icosanoyl-[(phenol)carboxyphthiodiolenone synthase] + 2 (S)-methylmalonyl-CoA + 3 malonyl-CoA + 5 NADPH + 10 H(+) = C32-carboxyphthiodiolenone-[(phenol)carboxyphthiodiolenone synthase] + 5 CO2 + 5 NADP(+) + 5 CoA + 2 H2O</text>
        <dbReference type="Rhea" id="RHEA:57748"/>
        <dbReference type="Rhea" id="RHEA-COMP:14985"/>
        <dbReference type="Rhea" id="RHEA-COMP:14986"/>
        <dbReference type="ChEBI" id="CHEBI:15377"/>
        <dbReference type="ChEBI" id="CHEBI:15378"/>
        <dbReference type="ChEBI" id="CHEBI:16526"/>
        <dbReference type="ChEBI" id="CHEBI:57287"/>
        <dbReference type="ChEBI" id="CHEBI:57327"/>
        <dbReference type="ChEBI" id="CHEBI:57384"/>
        <dbReference type="ChEBI" id="CHEBI:57783"/>
        <dbReference type="ChEBI" id="CHEBI:58349"/>
        <dbReference type="ChEBI" id="CHEBI:87848"/>
        <dbReference type="ChEBI" id="CHEBI:142236"/>
        <dbReference type="EC" id="2.3.1.292"/>
    </reaction>
</comment>
<dbReference type="InterPro" id="IPR020841">
    <property type="entry name" value="PKS_Beta-ketoAc_synthase_dom"/>
</dbReference>
<dbReference type="InterPro" id="IPR016039">
    <property type="entry name" value="Thiolase-like"/>
</dbReference>
<dbReference type="GeneID" id="78015902"/>
<dbReference type="Pfam" id="PF02801">
    <property type="entry name" value="Ketoacyl-synt_C"/>
    <property type="match status" value="1"/>
</dbReference>
<dbReference type="InterPro" id="IPR050091">
    <property type="entry name" value="PKS_NRPS_Biosynth_Enz"/>
</dbReference>
<dbReference type="SMART" id="SM00823">
    <property type="entry name" value="PKS_PP"/>
    <property type="match status" value="1"/>
</dbReference>
<dbReference type="InterPro" id="IPR006162">
    <property type="entry name" value="Ppantetheine_attach_site"/>
</dbReference>
<name>A0A2S0Q5M6_NODSP</name>
<dbReference type="SMART" id="SM00825">
    <property type="entry name" value="PKS_KS"/>
    <property type="match status" value="1"/>
</dbReference>
<dbReference type="InterPro" id="IPR014043">
    <property type="entry name" value="Acyl_transferase_dom"/>
</dbReference>
<dbReference type="RefSeq" id="WP_107805857.1">
    <property type="nucleotide sequence ID" value="NZ_CAWNZE010000001.1"/>
</dbReference>
<keyword evidence="6" id="KW-0276">Fatty acid metabolism</keyword>
<dbReference type="CDD" id="cd00833">
    <property type="entry name" value="PKS"/>
    <property type="match status" value="1"/>
</dbReference>